<keyword evidence="2" id="KW-1185">Reference proteome</keyword>
<comment type="caution">
    <text evidence="1">The sequence shown here is derived from an EMBL/GenBank/DDBJ whole genome shotgun (WGS) entry which is preliminary data.</text>
</comment>
<proteinExistence type="predicted"/>
<name>A0ABQ9WC40_SAGOE</name>
<dbReference type="EMBL" id="JASSZA010000001">
    <property type="protein sequence ID" value="KAK2119172.1"/>
    <property type="molecule type" value="Genomic_DNA"/>
</dbReference>
<sequence>MPGAPQAHQVVLAPPTAPTSLQAQKLTPARAVDRAADPLEDVYTIVNPEFFTLTMEGTVCCTQQDSLAFSSSSPFPLFAVGKVNEHSDSSRFRSWRELERFLARALPGRKLWVEEDMNTIGEKVQ</sequence>
<evidence type="ECO:0000313" key="2">
    <source>
        <dbReference type="Proteomes" id="UP001266305"/>
    </source>
</evidence>
<accession>A0ABQ9WC40</accession>
<gene>
    <name evidence="1" type="ORF">P7K49_000558</name>
</gene>
<reference evidence="1 2" key="1">
    <citation type="submission" date="2023-05" db="EMBL/GenBank/DDBJ databases">
        <title>B98-5 Cell Line De Novo Hybrid Assembly: An Optical Mapping Approach.</title>
        <authorList>
            <person name="Kananen K."/>
            <person name="Auerbach J.A."/>
            <person name="Kautto E."/>
            <person name="Blachly J.S."/>
        </authorList>
    </citation>
    <scope>NUCLEOTIDE SEQUENCE [LARGE SCALE GENOMIC DNA]</scope>
    <source>
        <strain evidence="1">B95-8</strain>
        <tissue evidence="1">Cell line</tissue>
    </source>
</reference>
<organism evidence="1 2">
    <name type="scientific">Saguinus oedipus</name>
    <name type="common">Cotton-top tamarin</name>
    <name type="synonym">Oedipomidas oedipus</name>
    <dbReference type="NCBI Taxonomy" id="9490"/>
    <lineage>
        <taxon>Eukaryota</taxon>
        <taxon>Metazoa</taxon>
        <taxon>Chordata</taxon>
        <taxon>Craniata</taxon>
        <taxon>Vertebrata</taxon>
        <taxon>Euteleostomi</taxon>
        <taxon>Mammalia</taxon>
        <taxon>Eutheria</taxon>
        <taxon>Euarchontoglires</taxon>
        <taxon>Primates</taxon>
        <taxon>Haplorrhini</taxon>
        <taxon>Platyrrhini</taxon>
        <taxon>Cebidae</taxon>
        <taxon>Callitrichinae</taxon>
        <taxon>Saguinus</taxon>
    </lineage>
</organism>
<evidence type="ECO:0000313" key="1">
    <source>
        <dbReference type="EMBL" id="KAK2119172.1"/>
    </source>
</evidence>
<dbReference type="Proteomes" id="UP001266305">
    <property type="component" value="Unassembled WGS sequence"/>
</dbReference>
<protein>
    <submittedName>
        <fullName evidence="1">Uncharacterized protein</fullName>
    </submittedName>
</protein>